<protein>
    <submittedName>
        <fullName evidence="5">Capsular polysaccharide biosynthesis protein</fullName>
        <ecNumber evidence="5">2.4.1.250</ecNumber>
    </submittedName>
</protein>
<keyword evidence="6" id="KW-1185">Reference proteome</keyword>
<name>A0A087ADY6_9BIFI</name>
<comment type="caution">
    <text evidence="5">The sequence shown here is derived from an EMBL/GenBank/DDBJ whole genome shotgun (WGS) entry which is preliminary data.</text>
</comment>
<evidence type="ECO:0000256" key="1">
    <source>
        <dbReference type="ARBA" id="ARBA00022676"/>
    </source>
</evidence>
<dbReference type="Pfam" id="PF00534">
    <property type="entry name" value="Glycos_transf_1"/>
    <property type="match status" value="1"/>
</dbReference>
<evidence type="ECO:0000256" key="2">
    <source>
        <dbReference type="ARBA" id="ARBA00022679"/>
    </source>
</evidence>
<feature type="domain" description="Glycosyltransferase subfamily 4-like N-terminal" evidence="4">
    <location>
        <begin position="3"/>
        <end position="163"/>
    </location>
</feature>
<evidence type="ECO:0000313" key="6">
    <source>
        <dbReference type="Proteomes" id="UP000028995"/>
    </source>
</evidence>
<dbReference type="GO" id="GO:1901137">
    <property type="term" value="P:carbohydrate derivative biosynthetic process"/>
    <property type="evidence" value="ECO:0007669"/>
    <property type="project" value="UniProtKB-ARBA"/>
</dbReference>
<dbReference type="Proteomes" id="UP000028995">
    <property type="component" value="Unassembled WGS sequence"/>
</dbReference>
<dbReference type="InterPro" id="IPR028098">
    <property type="entry name" value="Glyco_trans_4-like_N"/>
</dbReference>
<accession>A0A087ADY6</accession>
<dbReference type="PANTHER" id="PTHR45947:SF3">
    <property type="entry name" value="SULFOQUINOVOSYL TRANSFERASE SQD2"/>
    <property type="match status" value="1"/>
</dbReference>
<feature type="domain" description="Glycosyl transferase family 1" evidence="3">
    <location>
        <begin position="171"/>
        <end position="325"/>
    </location>
</feature>
<dbReference type="AlphaFoldDB" id="A0A087ADY6"/>
<dbReference type="eggNOG" id="COG0438">
    <property type="taxonomic scope" value="Bacteria"/>
</dbReference>
<dbReference type="STRING" id="35760.BCHO_0660"/>
<dbReference type="InterPro" id="IPR001296">
    <property type="entry name" value="Glyco_trans_1"/>
</dbReference>
<reference evidence="5 6" key="1">
    <citation type="submission" date="2014-03" db="EMBL/GenBank/DDBJ databases">
        <title>Genomics of Bifidobacteria.</title>
        <authorList>
            <person name="Ventura M."/>
            <person name="Milani C."/>
            <person name="Lugli G.A."/>
        </authorList>
    </citation>
    <scope>NUCLEOTIDE SEQUENCE [LARGE SCALE GENOMIC DNA]</scope>
    <source>
        <strain evidence="5 6">LMG 10510</strain>
    </source>
</reference>
<keyword evidence="1 5" id="KW-0328">Glycosyltransferase</keyword>
<dbReference type="Pfam" id="PF13439">
    <property type="entry name" value="Glyco_transf_4"/>
    <property type="match status" value="1"/>
</dbReference>
<dbReference type="InterPro" id="IPR050194">
    <property type="entry name" value="Glycosyltransferase_grp1"/>
</dbReference>
<sequence length="360" mass="40634">MGGGVEATIMNHYRFLDHEQVQFDFIVQDDSDNIPVKDISKAGGRIYTVPSYKNLPRYIASCEKLFSRIHPDIVHSNMNALSVFPLQAAKRAGIPIRIAHSHSTDNPNEFVKTAAKTFLRPFSRVYPTHLVACGFLSAEWLFGKKTVHDGDVHYIRNAIDLQRFVFTDTKRDELRKSINVSKNQFVIGQIGRFSTQKNQTFSIDILQRLLQIIPDAVLVFLGIGDTMDAVKEKVARLGLEHHVRFMGLRHDANSWYSAFDALLFPSLYEGLPLTIIEAQAAGLPIVASDHVTKEAFVNKQLITTVALKSSPEVWARTLADTFNKTGKRAGIDHTTVLKEAGYEIRDSARDMQQWYQQIMS</sequence>
<organism evidence="5 6">
    <name type="scientific">Bifidobacterium choerinum</name>
    <dbReference type="NCBI Taxonomy" id="35760"/>
    <lineage>
        <taxon>Bacteria</taxon>
        <taxon>Bacillati</taxon>
        <taxon>Actinomycetota</taxon>
        <taxon>Actinomycetes</taxon>
        <taxon>Bifidobacteriales</taxon>
        <taxon>Bifidobacteriaceae</taxon>
        <taxon>Bifidobacterium</taxon>
    </lineage>
</organism>
<dbReference type="Gene3D" id="3.40.50.2000">
    <property type="entry name" value="Glycogen Phosphorylase B"/>
    <property type="match status" value="2"/>
</dbReference>
<dbReference type="GO" id="GO:0102710">
    <property type="term" value="F:D-inositol-3-phosphate glycosyltransferase activity"/>
    <property type="evidence" value="ECO:0007669"/>
    <property type="project" value="UniProtKB-EC"/>
</dbReference>
<keyword evidence="2 5" id="KW-0808">Transferase</keyword>
<evidence type="ECO:0000313" key="5">
    <source>
        <dbReference type="EMBL" id="KFI56986.1"/>
    </source>
</evidence>
<evidence type="ECO:0000259" key="3">
    <source>
        <dbReference type="Pfam" id="PF00534"/>
    </source>
</evidence>
<dbReference type="EC" id="2.4.1.250" evidence="5"/>
<proteinExistence type="predicted"/>
<dbReference type="EMBL" id="JGYU01000007">
    <property type="protein sequence ID" value="KFI56986.1"/>
    <property type="molecule type" value="Genomic_DNA"/>
</dbReference>
<evidence type="ECO:0000259" key="4">
    <source>
        <dbReference type="Pfam" id="PF13439"/>
    </source>
</evidence>
<gene>
    <name evidence="5" type="ORF">BCHO_0660</name>
</gene>
<dbReference type="PANTHER" id="PTHR45947">
    <property type="entry name" value="SULFOQUINOVOSYL TRANSFERASE SQD2"/>
    <property type="match status" value="1"/>
</dbReference>
<dbReference type="SUPFAM" id="SSF53756">
    <property type="entry name" value="UDP-Glycosyltransferase/glycogen phosphorylase"/>
    <property type="match status" value="1"/>
</dbReference>